<accession>A0A080YWK3</accession>
<sequence length="109" mass="11736">MQSSDVADSQPGQQMMLTGDVNGAFRHIPIVAEDVGRFVGAFPELNVMVIDLYCPFGWKNSPASYCLAGAAIKHVYASSVTPSEQQPAVPREQFDARALLTLNLTLAPV</sequence>
<dbReference type="InterPro" id="IPR043502">
    <property type="entry name" value="DNA/RNA_pol_sf"/>
</dbReference>
<proteinExistence type="predicted"/>
<dbReference type="Proteomes" id="UP000028582">
    <property type="component" value="Unassembled WGS sequence"/>
</dbReference>
<reference evidence="1 2" key="1">
    <citation type="submission" date="2013-11" db="EMBL/GenBank/DDBJ databases">
        <title>The Genome Sequence of Phytophthora parasitica P1976.</title>
        <authorList>
            <consortium name="The Broad Institute Genomics Platform"/>
            <person name="Russ C."/>
            <person name="Tyler B."/>
            <person name="Panabieres F."/>
            <person name="Shan W."/>
            <person name="Tripathy S."/>
            <person name="Grunwald N."/>
            <person name="Machado M."/>
            <person name="Johnson C.S."/>
            <person name="Walker B."/>
            <person name="Young S."/>
            <person name="Zeng Q."/>
            <person name="Gargeya S."/>
            <person name="Fitzgerald M."/>
            <person name="Haas B."/>
            <person name="Abouelleil A."/>
            <person name="Allen A.W."/>
            <person name="Alvarado L."/>
            <person name="Arachchi H.M."/>
            <person name="Berlin A.M."/>
            <person name="Chapman S.B."/>
            <person name="Gainer-Dewar J."/>
            <person name="Goldberg J."/>
            <person name="Griggs A."/>
            <person name="Gujja S."/>
            <person name="Hansen M."/>
            <person name="Howarth C."/>
            <person name="Imamovic A."/>
            <person name="Ireland A."/>
            <person name="Larimer J."/>
            <person name="McCowan C."/>
            <person name="Murphy C."/>
            <person name="Pearson M."/>
            <person name="Poon T.W."/>
            <person name="Priest M."/>
            <person name="Roberts A."/>
            <person name="Saif S."/>
            <person name="Shea T."/>
            <person name="Sisk P."/>
            <person name="Sykes S."/>
            <person name="Wortman J."/>
            <person name="Nusbaum C."/>
            <person name="Birren B."/>
        </authorList>
    </citation>
    <scope>NUCLEOTIDE SEQUENCE [LARGE SCALE GENOMIC DNA]</scope>
    <source>
        <strain evidence="1 2">P1976</strain>
    </source>
</reference>
<dbReference type="AlphaFoldDB" id="A0A080YWK3"/>
<comment type="caution">
    <text evidence="1">The sequence shown here is derived from an EMBL/GenBank/DDBJ whole genome shotgun (WGS) entry which is preliminary data.</text>
</comment>
<protein>
    <submittedName>
        <fullName evidence="1">Uncharacterized protein</fullName>
    </submittedName>
</protein>
<organism evidence="1 2">
    <name type="scientific">Phytophthora nicotianae P1976</name>
    <dbReference type="NCBI Taxonomy" id="1317066"/>
    <lineage>
        <taxon>Eukaryota</taxon>
        <taxon>Sar</taxon>
        <taxon>Stramenopiles</taxon>
        <taxon>Oomycota</taxon>
        <taxon>Peronosporomycetes</taxon>
        <taxon>Peronosporales</taxon>
        <taxon>Peronosporaceae</taxon>
        <taxon>Phytophthora</taxon>
    </lineage>
</organism>
<evidence type="ECO:0000313" key="1">
    <source>
        <dbReference type="EMBL" id="ETO58764.1"/>
    </source>
</evidence>
<gene>
    <name evidence="1" type="ORF">F444_22852</name>
</gene>
<evidence type="ECO:0000313" key="2">
    <source>
        <dbReference type="Proteomes" id="UP000028582"/>
    </source>
</evidence>
<dbReference type="SUPFAM" id="SSF56672">
    <property type="entry name" value="DNA/RNA polymerases"/>
    <property type="match status" value="1"/>
</dbReference>
<dbReference type="EMBL" id="ANJA01004800">
    <property type="protein sequence ID" value="ETO58764.1"/>
    <property type="molecule type" value="Genomic_DNA"/>
</dbReference>
<name>A0A080YWK3_PHYNI</name>